<keyword evidence="3 5" id="KW-1133">Transmembrane helix</keyword>
<feature type="transmembrane region" description="Helical" evidence="5">
    <location>
        <begin position="123"/>
        <end position="142"/>
    </location>
</feature>
<gene>
    <name evidence="7" type="primary">ychM_2</name>
    <name evidence="7" type="ORF">NCTC9617_06122</name>
</gene>
<evidence type="ECO:0000256" key="2">
    <source>
        <dbReference type="ARBA" id="ARBA00022692"/>
    </source>
</evidence>
<evidence type="ECO:0000256" key="3">
    <source>
        <dbReference type="ARBA" id="ARBA00022989"/>
    </source>
</evidence>
<dbReference type="InterPro" id="IPR011547">
    <property type="entry name" value="SLC26A/SulP_dom"/>
</dbReference>
<dbReference type="InterPro" id="IPR052706">
    <property type="entry name" value="Membrane-Transporter-like"/>
</dbReference>
<keyword evidence="4 5" id="KW-0472">Membrane</keyword>
<feature type="transmembrane region" description="Helical" evidence="5">
    <location>
        <begin position="22"/>
        <end position="42"/>
    </location>
</feature>
<evidence type="ECO:0000313" key="8">
    <source>
        <dbReference type="Proteomes" id="UP000255167"/>
    </source>
</evidence>
<name>A0A378FXH7_KLEPN</name>
<accession>A0A378FXH7</accession>
<evidence type="ECO:0000259" key="6">
    <source>
        <dbReference type="Pfam" id="PF00916"/>
    </source>
</evidence>
<sequence>MSGGLPGFTALTVPLNLTTLQIIWPCALSIAFVGLMESLLTAKLVDDLTHTPSNKSRESAGLGIANILAGCYGGIAGCAMIGQTIVNVEMGRARSRLSTVIAGLVLLLLVTALSQVMAKIPMAVLAGVMVIVAVKTFSWHSIRPGELARNPWPETLVMLVTVAATVGTSNLAIGVLAGIVAMAIIPRRLRAKAQATSETASPDPEK</sequence>
<keyword evidence="2 5" id="KW-0812">Transmembrane</keyword>
<comment type="subcellular location">
    <subcellularLocation>
        <location evidence="1">Membrane</location>
        <topology evidence="1">Multi-pass membrane protein</topology>
    </subcellularLocation>
</comment>
<proteinExistence type="predicted"/>
<feature type="transmembrane region" description="Helical" evidence="5">
    <location>
        <begin position="162"/>
        <end position="185"/>
    </location>
</feature>
<evidence type="ECO:0000313" key="7">
    <source>
        <dbReference type="EMBL" id="STW49487.1"/>
    </source>
</evidence>
<reference evidence="7 8" key="1">
    <citation type="submission" date="2018-06" db="EMBL/GenBank/DDBJ databases">
        <authorList>
            <consortium name="Pathogen Informatics"/>
            <person name="Doyle S."/>
        </authorList>
    </citation>
    <scope>NUCLEOTIDE SEQUENCE [LARGE SCALE GENOMIC DNA]</scope>
    <source>
        <strain evidence="7 8">NCTC9617</strain>
    </source>
</reference>
<feature type="domain" description="SLC26A/SulP transporter" evidence="6">
    <location>
        <begin position="7"/>
        <end position="135"/>
    </location>
</feature>
<organism evidence="7 8">
    <name type="scientific">Klebsiella pneumoniae</name>
    <dbReference type="NCBI Taxonomy" id="573"/>
    <lineage>
        <taxon>Bacteria</taxon>
        <taxon>Pseudomonadati</taxon>
        <taxon>Pseudomonadota</taxon>
        <taxon>Gammaproteobacteria</taxon>
        <taxon>Enterobacterales</taxon>
        <taxon>Enterobacteriaceae</taxon>
        <taxon>Klebsiella/Raoultella group</taxon>
        <taxon>Klebsiella</taxon>
        <taxon>Klebsiella pneumoniae complex</taxon>
    </lineage>
</organism>
<dbReference type="AlphaFoldDB" id="A0A378FXH7"/>
<evidence type="ECO:0000256" key="1">
    <source>
        <dbReference type="ARBA" id="ARBA00004141"/>
    </source>
</evidence>
<dbReference type="Pfam" id="PF00916">
    <property type="entry name" value="Sulfate_transp"/>
    <property type="match status" value="1"/>
</dbReference>
<evidence type="ECO:0000256" key="5">
    <source>
        <dbReference type="SAM" id="Phobius"/>
    </source>
</evidence>
<evidence type="ECO:0000256" key="4">
    <source>
        <dbReference type="ARBA" id="ARBA00023136"/>
    </source>
</evidence>
<feature type="transmembrane region" description="Helical" evidence="5">
    <location>
        <begin position="97"/>
        <end position="116"/>
    </location>
</feature>
<feature type="transmembrane region" description="Helical" evidence="5">
    <location>
        <begin position="63"/>
        <end position="85"/>
    </location>
</feature>
<dbReference type="PANTHER" id="PTHR43310">
    <property type="entry name" value="SULFATE TRANSPORTER YBAR-RELATED"/>
    <property type="match status" value="1"/>
</dbReference>
<dbReference type="Proteomes" id="UP000255167">
    <property type="component" value="Unassembled WGS sequence"/>
</dbReference>
<protein>
    <submittedName>
        <fullName evidence="7">Inorganic anion transporter sulfate permease (SulP) family</fullName>
    </submittedName>
</protein>
<dbReference type="GO" id="GO:0016020">
    <property type="term" value="C:membrane"/>
    <property type="evidence" value="ECO:0007669"/>
    <property type="project" value="UniProtKB-SubCell"/>
</dbReference>
<dbReference type="PANTHER" id="PTHR43310:SF1">
    <property type="entry name" value="SULFATE TRANSPORTER YBAR-RELATED"/>
    <property type="match status" value="1"/>
</dbReference>
<dbReference type="EMBL" id="UGNC01000005">
    <property type="protein sequence ID" value="STW49487.1"/>
    <property type="molecule type" value="Genomic_DNA"/>
</dbReference>